<proteinExistence type="predicted"/>
<dbReference type="HOGENOM" id="CLU_2924165_0_0_1"/>
<reference evidence="4" key="2">
    <citation type="submission" date="2015-01" db="EMBL/GenBank/DDBJ databases">
        <title>Evolutionary Origins and Diversification of the Mycorrhizal Mutualists.</title>
        <authorList>
            <consortium name="DOE Joint Genome Institute"/>
            <consortium name="Mycorrhizal Genomics Consortium"/>
            <person name="Kohler A."/>
            <person name="Kuo A."/>
            <person name="Nagy L.G."/>
            <person name="Floudas D."/>
            <person name="Copeland A."/>
            <person name="Barry K.W."/>
            <person name="Cichocki N."/>
            <person name="Veneault-Fourrey C."/>
            <person name="LaButti K."/>
            <person name="Lindquist E.A."/>
            <person name="Lipzen A."/>
            <person name="Lundell T."/>
            <person name="Morin E."/>
            <person name="Murat C."/>
            <person name="Riley R."/>
            <person name="Ohm R."/>
            <person name="Sun H."/>
            <person name="Tunlid A."/>
            <person name="Henrissat B."/>
            <person name="Grigoriev I.V."/>
            <person name="Hibbett D.S."/>
            <person name="Martin F."/>
        </authorList>
    </citation>
    <scope>NUCLEOTIDE SEQUENCE [LARGE SCALE GENOMIC DNA]</scope>
    <source>
        <strain evidence="2 4">MAFF 305830</strain>
    </source>
</reference>
<dbReference type="EMBL" id="KN824329">
    <property type="protein sequence ID" value="KIM23942.1"/>
    <property type="molecule type" value="Genomic_DNA"/>
</dbReference>
<evidence type="ECO:0000313" key="3">
    <source>
        <dbReference type="EMBL" id="KIM23942.1"/>
    </source>
</evidence>
<name>A0A0C2X3G0_SERVB</name>
<feature type="signal peptide" evidence="1">
    <location>
        <begin position="1"/>
        <end position="16"/>
    </location>
</feature>
<protein>
    <submittedName>
        <fullName evidence="3">Uncharacterized protein</fullName>
    </submittedName>
</protein>
<reference evidence="3 4" key="1">
    <citation type="submission" date="2014-04" db="EMBL/GenBank/DDBJ databases">
        <authorList>
            <consortium name="DOE Joint Genome Institute"/>
            <person name="Kuo A."/>
            <person name="Zuccaro A."/>
            <person name="Kohler A."/>
            <person name="Nagy L.G."/>
            <person name="Floudas D."/>
            <person name="Copeland A."/>
            <person name="Barry K.W."/>
            <person name="Cichocki N."/>
            <person name="Veneault-Fourrey C."/>
            <person name="LaButti K."/>
            <person name="Lindquist E.A."/>
            <person name="Lipzen A."/>
            <person name="Lundell T."/>
            <person name="Morin E."/>
            <person name="Murat C."/>
            <person name="Sun H."/>
            <person name="Tunlid A."/>
            <person name="Henrissat B."/>
            <person name="Grigoriev I.V."/>
            <person name="Hibbett D.S."/>
            <person name="Martin F."/>
            <person name="Nordberg H.P."/>
            <person name="Cantor M.N."/>
            <person name="Hua S.X."/>
        </authorList>
    </citation>
    <scope>NUCLEOTIDE SEQUENCE [LARGE SCALE GENOMIC DNA]</scope>
    <source>
        <strain evidence="3 4">MAFF 305830</strain>
    </source>
</reference>
<keyword evidence="1" id="KW-0732">Signal</keyword>
<dbReference type="Proteomes" id="UP000054097">
    <property type="component" value="Unassembled WGS sequence"/>
</dbReference>
<dbReference type="AlphaFoldDB" id="A0A0C2X3G0"/>
<gene>
    <name evidence="3" type="ORF">M408DRAFT_332009</name>
    <name evidence="2" type="ORF">M408DRAFT_333299</name>
</gene>
<sequence length="61" mass="6721">MKVSLVFLSVAASAWADLAHNHVKREHHVPAGIAKRNETSNLVKRESFTGIATYYDVTPNA</sequence>
<evidence type="ECO:0000256" key="1">
    <source>
        <dbReference type="SAM" id="SignalP"/>
    </source>
</evidence>
<evidence type="ECO:0000313" key="2">
    <source>
        <dbReference type="EMBL" id="KIM21753.1"/>
    </source>
</evidence>
<organism evidence="3 4">
    <name type="scientific">Serendipita vermifera MAFF 305830</name>
    <dbReference type="NCBI Taxonomy" id="933852"/>
    <lineage>
        <taxon>Eukaryota</taxon>
        <taxon>Fungi</taxon>
        <taxon>Dikarya</taxon>
        <taxon>Basidiomycota</taxon>
        <taxon>Agaricomycotina</taxon>
        <taxon>Agaricomycetes</taxon>
        <taxon>Sebacinales</taxon>
        <taxon>Serendipitaceae</taxon>
        <taxon>Serendipita</taxon>
    </lineage>
</organism>
<evidence type="ECO:0000313" key="4">
    <source>
        <dbReference type="Proteomes" id="UP000054097"/>
    </source>
</evidence>
<reference evidence="3" key="3">
    <citation type="submission" date="2015-02" db="EMBL/GenBank/DDBJ databases">
        <title>Evolutionary Origins and Diversification of the Mycorrhizal Mutualists.</title>
        <authorList>
            <consortium name="DOE Joint Genome Institute"/>
            <consortium name="Mycorrhizal Genomics Consortium"/>
            <person name="Kohler A."/>
            <person name="Kuo A."/>
            <person name="Nagy L.G."/>
            <person name="Floudas D."/>
            <person name="Copeland A."/>
            <person name="Barry K.W."/>
            <person name="Cichocki N."/>
            <person name="Veneault-Fourrey C."/>
            <person name="LaButti K."/>
            <person name="Lindquist E.A."/>
            <person name="Lipzen A."/>
            <person name="Lundell T."/>
            <person name="Morin E."/>
            <person name="Murat C."/>
            <person name="Riley R."/>
            <person name="Ohm R."/>
            <person name="Sun H."/>
            <person name="Tunlid A."/>
            <person name="Henrissat B."/>
            <person name="Grigoriev I.V."/>
            <person name="Hibbett D.S."/>
            <person name="Martin F."/>
        </authorList>
    </citation>
    <scope>NUCLEOTIDE SEQUENCE</scope>
    <source>
        <strain evidence="3 4">MAFF 305830</strain>
    </source>
</reference>
<accession>A0A0C2X3G0</accession>
<dbReference type="EMBL" id="KN824373">
    <property type="protein sequence ID" value="KIM21753.1"/>
    <property type="molecule type" value="Genomic_DNA"/>
</dbReference>
<feature type="chain" id="PRO_5007392273" evidence="1">
    <location>
        <begin position="17"/>
        <end position="61"/>
    </location>
</feature>
<keyword evidence="4" id="KW-1185">Reference proteome</keyword>